<evidence type="ECO:0000259" key="8">
    <source>
        <dbReference type="Pfam" id="PF00717"/>
    </source>
</evidence>
<comment type="subcellular location">
    <subcellularLocation>
        <location evidence="1">Endomembrane system</location>
    </subcellularLocation>
</comment>
<dbReference type="NCBIfam" id="TIGR02228">
    <property type="entry name" value="sigpep_I_arch"/>
    <property type="match status" value="1"/>
</dbReference>
<dbReference type="InterPro" id="IPR001733">
    <property type="entry name" value="Peptidase_S26B"/>
</dbReference>
<evidence type="ECO:0000256" key="3">
    <source>
        <dbReference type="ARBA" id="ARBA00022692"/>
    </source>
</evidence>
<dbReference type="SUPFAM" id="SSF51306">
    <property type="entry name" value="LexA/Signal peptidase"/>
    <property type="match status" value="1"/>
</dbReference>
<dbReference type="PANTHER" id="PTHR10806:SF6">
    <property type="entry name" value="SIGNAL PEPTIDASE COMPLEX CATALYTIC SUBUNIT SEC11"/>
    <property type="match status" value="1"/>
</dbReference>
<gene>
    <name evidence="9" type="primary">sipW_1</name>
    <name evidence="9" type="ORF">Psch_01709</name>
</gene>
<evidence type="ECO:0000256" key="4">
    <source>
        <dbReference type="ARBA" id="ARBA00022989"/>
    </source>
</evidence>
<keyword evidence="2" id="KW-0645">Protease</keyword>
<evidence type="ECO:0000256" key="7">
    <source>
        <dbReference type="SAM" id="Phobius"/>
    </source>
</evidence>
<reference evidence="9 10" key="1">
    <citation type="journal article" date="2018" name="Environ. Microbiol.">
        <title>Novel energy conservation strategies and behaviour of Pelotomaculum schinkii driving syntrophic propionate catabolism.</title>
        <authorList>
            <person name="Hidalgo-Ahumada C.A.P."/>
            <person name="Nobu M.K."/>
            <person name="Narihiro T."/>
            <person name="Tamaki H."/>
            <person name="Liu W.T."/>
            <person name="Kamagata Y."/>
            <person name="Stams A.J.M."/>
            <person name="Imachi H."/>
            <person name="Sousa D.Z."/>
        </authorList>
    </citation>
    <scope>NUCLEOTIDE SEQUENCE [LARGE SCALE GENOMIC DNA]</scope>
    <source>
        <strain evidence="9 10">HH</strain>
    </source>
</reference>
<evidence type="ECO:0000256" key="6">
    <source>
        <dbReference type="NCBIfam" id="TIGR02228"/>
    </source>
</evidence>
<dbReference type="InterPro" id="IPR036286">
    <property type="entry name" value="LexA/Signal_pep-like_sf"/>
</dbReference>
<keyword evidence="10" id="KW-1185">Reference proteome</keyword>
<dbReference type="EMBL" id="QFGA01000001">
    <property type="protein sequence ID" value="TEB08154.1"/>
    <property type="molecule type" value="Genomic_DNA"/>
</dbReference>
<accession>A0A4Y7RGM6</accession>
<dbReference type="CDD" id="cd06530">
    <property type="entry name" value="S26_SPase_I"/>
    <property type="match status" value="1"/>
</dbReference>
<keyword evidence="9" id="KW-0378">Hydrolase</keyword>
<dbReference type="GO" id="GO:0016020">
    <property type="term" value="C:membrane"/>
    <property type="evidence" value="ECO:0007669"/>
    <property type="project" value="UniProtKB-UniRule"/>
</dbReference>
<evidence type="ECO:0000313" key="9">
    <source>
        <dbReference type="EMBL" id="TEB08154.1"/>
    </source>
</evidence>
<sequence>MRPKHKEMLVNCVKYLPLGLLALLILINLCLGVNKAVTHAPAPKIFGFSQLVVLSGSMEPAIYPGDVIVIREQAADQYKVGDVVTYLHGTNAFTHRIVSEENGVFTLKGDNNNAADEFLTADKFAGKMVLRIPKIGLAVVVSKKPAGMAALVLLLVLGVYGGDLYRKARVRMQQK</sequence>
<proteinExistence type="predicted"/>
<organism evidence="9 10">
    <name type="scientific">Pelotomaculum schinkii</name>
    <dbReference type="NCBI Taxonomy" id="78350"/>
    <lineage>
        <taxon>Bacteria</taxon>
        <taxon>Bacillati</taxon>
        <taxon>Bacillota</taxon>
        <taxon>Clostridia</taxon>
        <taxon>Eubacteriales</taxon>
        <taxon>Desulfotomaculaceae</taxon>
        <taxon>Pelotomaculum</taxon>
    </lineage>
</organism>
<keyword evidence="3 7" id="KW-0812">Transmembrane</keyword>
<dbReference type="PRINTS" id="PR00728">
    <property type="entry name" value="SIGNALPTASE"/>
</dbReference>
<dbReference type="AlphaFoldDB" id="A0A4Y7RGM6"/>
<evidence type="ECO:0000313" key="10">
    <source>
        <dbReference type="Proteomes" id="UP000298324"/>
    </source>
</evidence>
<dbReference type="PANTHER" id="PTHR10806">
    <property type="entry name" value="SIGNAL PEPTIDASE COMPLEX CATALYTIC SUBUNIT SEC11"/>
    <property type="match status" value="1"/>
</dbReference>
<dbReference type="GO" id="GO:0004252">
    <property type="term" value="F:serine-type endopeptidase activity"/>
    <property type="evidence" value="ECO:0007669"/>
    <property type="project" value="UniProtKB-UniRule"/>
</dbReference>
<evidence type="ECO:0000256" key="1">
    <source>
        <dbReference type="ARBA" id="ARBA00004308"/>
    </source>
</evidence>
<evidence type="ECO:0000256" key="2">
    <source>
        <dbReference type="ARBA" id="ARBA00022670"/>
    </source>
</evidence>
<dbReference type="GO" id="GO:0006465">
    <property type="term" value="P:signal peptide processing"/>
    <property type="evidence" value="ECO:0007669"/>
    <property type="project" value="UniProtKB-UniRule"/>
</dbReference>
<dbReference type="RefSeq" id="WP_190239870.1">
    <property type="nucleotide sequence ID" value="NZ_QFGA01000001.1"/>
</dbReference>
<dbReference type="Gene3D" id="2.10.109.10">
    <property type="entry name" value="Umud Fragment, subunit A"/>
    <property type="match status" value="1"/>
</dbReference>
<dbReference type="InterPro" id="IPR019533">
    <property type="entry name" value="Peptidase_S26"/>
</dbReference>
<evidence type="ECO:0000256" key="5">
    <source>
        <dbReference type="ARBA" id="ARBA00023136"/>
    </source>
</evidence>
<dbReference type="InterPro" id="IPR015927">
    <property type="entry name" value="Peptidase_S24_S26A/B/C"/>
</dbReference>
<dbReference type="Pfam" id="PF00717">
    <property type="entry name" value="Peptidase_S24"/>
    <property type="match status" value="1"/>
</dbReference>
<feature type="transmembrane region" description="Helical" evidence="7">
    <location>
        <begin position="146"/>
        <end position="165"/>
    </location>
</feature>
<comment type="caution">
    <text evidence="9">The sequence shown here is derived from an EMBL/GenBank/DDBJ whole genome shotgun (WGS) entry which is preliminary data.</text>
</comment>
<dbReference type="GO" id="GO:0012505">
    <property type="term" value="C:endomembrane system"/>
    <property type="evidence" value="ECO:0007669"/>
    <property type="project" value="UniProtKB-SubCell"/>
</dbReference>
<feature type="domain" description="Peptidase S24/S26A/S26B/S26C" evidence="8">
    <location>
        <begin position="52"/>
        <end position="124"/>
    </location>
</feature>
<name>A0A4Y7RGM6_9FIRM</name>
<protein>
    <recommendedName>
        <fullName evidence="6">Signal peptidase I</fullName>
        <ecNumber evidence="6">3.4.21.89</ecNumber>
    </recommendedName>
</protein>
<dbReference type="GO" id="GO:0009003">
    <property type="term" value="F:signal peptidase activity"/>
    <property type="evidence" value="ECO:0007669"/>
    <property type="project" value="UniProtKB-EC"/>
</dbReference>
<keyword evidence="5 7" id="KW-0472">Membrane</keyword>
<dbReference type="EC" id="3.4.21.89" evidence="6"/>
<dbReference type="Proteomes" id="UP000298324">
    <property type="component" value="Unassembled WGS sequence"/>
</dbReference>
<keyword evidence="4 7" id="KW-1133">Transmembrane helix</keyword>